<reference evidence="2" key="1">
    <citation type="submission" date="2021-05" db="EMBL/GenBank/DDBJ databases">
        <authorList>
            <person name="Alioto T."/>
            <person name="Alioto T."/>
            <person name="Gomez Garrido J."/>
        </authorList>
    </citation>
    <scope>NUCLEOTIDE SEQUENCE</scope>
</reference>
<feature type="chain" id="PRO_5034390144" evidence="1">
    <location>
        <begin position="25"/>
        <end position="139"/>
    </location>
</feature>
<dbReference type="AlphaFoldDB" id="A0A8D8UM41"/>
<evidence type="ECO:0000313" key="2">
    <source>
        <dbReference type="EMBL" id="CAG6706361.1"/>
    </source>
</evidence>
<sequence>MFTLLRLHLAFPCLLMILSQLSNGNEDSSDVNWKPINVAANELWNGVRDFLGKDLCGKATKTCPDFGKFIKDASKYKGSPFPGTLYSTCETDKDLNKVVCWIRFKNDDKTDLEVQFWLDGGLTYCRYAFHKGYYADNSW</sequence>
<organism evidence="2">
    <name type="scientific">Cacopsylla melanoneura</name>
    <dbReference type="NCBI Taxonomy" id="428564"/>
    <lineage>
        <taxon>Eukaryota</taxon>
        <taxon>Metazoa</taxon>
        <taxon>Ecdysozoa</taxon>
        <taxon>Arthropoda</taxon>
        <taxon>Hexapoda</taxon>
        <taxon>Insecta</taxon>
        <taxon>Pterygota</taxon>
        <taxon>Neoptera</taxon>
        <taxon>Paraneoptera</taxon>
        <taxon>Hemiptera</taxon>
        <taxon>Sternorrhyncha</taxon>
        <taxon>Psylloidea</taxon>
        <taxon>Psyllidae</taxon>
        <taxon>Psyllinae</taxon>
        <taxon>Cacopsylla</taxon>
    </lineage>
</organism>
<accession>A0A8D8UM41</accession>
<evidence type="ECO:0000256" key="1">
    <source>
        <dbReference type="SAM" id="SignalP"/>
    </source>
</evidence>
<proteinExistence type="predicted"/>
<name>A0A8D8UM41_9HEMI</name>
<dbReference type="EMBL" id="HBUF01343181">
    <property type="protein sequence ID" value="CAG6706361.1"/>
    <property type="molecule type" value="Transcribed_RNA"/>
</dbReference>
<keyword evidence="1" id="KW-0732">Signal</keyword>
<protein>
    <submittedName>
        <fullName evidence="2">Uncharacterized protein</fullName>
    </submittedName>
</protein>
<feature type="signal peptide" evidence="1">
    <location>
        <begin position="1"/>
        <end position="24"/>
    </location>
</feature>